<dbReference type="InterPro" id="IPR025540">
    <property type="entry name" value="FlK"/>
</dbReference>
<gene>
    <name evidence="4" type="ORF">ITP53_33345</name>
</gene>
<dbReference type="InterPro" id="IPR029069">
    <property type="entry name" value="HotDog_dom_sf"/>
</dbReference>
<comment type="caution">
    <text evidence="4">The sequence shown here is derived from an EMBL/GenBank/DDBJ whole genome shotgun (WGS) entry which is preliminary data.</text>
</comment>
<dbReference type="SUPFAM" id="SSF54637">
    <property type="entry name" value="Thioesterase/thiol ester dehydrase-isomerase"/>
    <property type="match status" value="1"/>
</dbReference>
<dbReference type="PIRSF" id="PIRSF014972">
    <property type="entry name" value="FlK"/>
    <property type="match status" value="1"/>
</dbReference>
<dbReference type="Gene3D" id="3.10.129.10">
    <property type="entry name" value="Hotdog Thioesterase"/>
    <property type="match status" value="1"/>
</dbReference>
<evidence type="ECO:0000313" key="5">
    <source>
        <dbReference type="Proteomes" id="UP000605361"/>
    </source>
</evidence>
<feature type="binding site" evidence="2">
    <location>
        <position position="61"/>
    </location>
    <ligand>
        <name>substrate</name>
    </ligand>
</feature>
<evidence type="ECO:0000259" key="3">
    <source>
        <dbReference type="Pfam" id="PF22636"/>
    </source>
</evidence>
<accession>A0A931AK46</accession>
<feature type="active site" evidence="1">
    <location>
        <position position="34"/>
    </location>
</feature>
<feature type="binding site" evidence="2">
    <location>
        <position position="112"/>
    </location>
    <ligand>
        <name>substrate</name>
    </ligand>
</feature>
<protein>
    <submittedName>
        <fullName evidence="4">Thioesterase family protein</fullName>
    </submittedName>
</protein>
<feature type="active site" evidence="1">
    <location>
        <position position="42"/>
    </location>
</feature>
<feature type="domain" description="Fluoroacetyl-CoA-specific thioesterase-like" evidence="3">
    <location>
        <begin position="15"/>
        <end position="117"/>
    </location>
</feature>
<feature type="binding site" evidence="2">
    <location>
        <position position="61"/>
    </location>
    <ligand>
        <name>CoA</name>
        <dbReference type="ChEBI" id="CHEBI:57287"/>
    </ligand>
</feature>
<dbReference type="RefSeq" id="WP_195899435.1">
    <property type="nucleotide sequence ID" value="NZ_JADOGI010000124.1"/>
</dbReference>
<evidence type="ECO:0000256" key="1">
    <source>
        <dbReference type="PIRSR" id="PIRSR014972-1"/>
    </source>
</evidence>
<dbReference type="PANTHER" id="PTHR36934">
    <property type="entry name" value="BLR0278 PROTEIN"/>
    <property type="match status" value="1"/>
</dbReference>
<dbReference type="InterPro" id="IPR054485">
    <property type="entry name" value="FlK-like_dom"/>
</dbReference>
<dbReference type="AlphaFoldDB" id="A0A931AK46"/>
<evidence type="ECO:0000256" key="2">
    <source>
        <dbReference type="PIRSR" id="PIRSR014972-2"/>
    </source>
</evidence>
<reference evidence="4" key="1">
    <citation type="submission" date="2020-11" db="EMBL/GenBank/DDBJ databases">
        <title>Whole-genome analyses of Nonomuraea sp. K274.</title>
        <authorList>
            <person name="Veyisoglu A."/>
        </authorList>
    </citation>
    <scope>NUCLEOTIDE SEQUENCE</scope>
    <source>
        <strain evidence="4">K274</strain>
    </source>
</reference>
<dbReference type="EMBL" id="JADOGI010000124">
    <property type="protein sequence ID" value="MBF8190517.1"/>
    <property type="molecule type" value="Genomic_DNA"/>
</dbReference>
<dbReference type="Pfam" id="PF22636">
    <property type="entry name" value="FlK"/>
    <property type="match status" value="1"/>
</dbReference>
<dbReference type="PANTHER" id="PTHR36934:SF1">
    <property type="entry name" value="THIOESTERASE DOMAIN-CONTAINING PROTEIN"/>
    <property type="match status" value="1"/>
</dbReference>
<proteinExistence type="predicted"/>
<dbReference type="Proteomes" id="UP000605361">
    <property type="component" value="Unassembled WGS sequence"/>
</dbReference>
<keyword evidence="5" id="KW-1185">Reference proteome</keyword>
<sequence length="129" mass="13829">MTLTPGLRSQLTIMVEMEDTAKKIGSGDVPVLATPRLLALAEAATVRAVERQLAPGQTSVGTRVELEHLAASPLGTHVRIGVELTEVDGRRLVFAFEAHDRHAVVGRGTIERVVVDRAKFLARAAGVTR</sequence>
<organism evidence="4 5">
    <name type="scientific">Nonomuraea cypriaca</name>
    <dbReference type="NCBI Taxonomy" id="1187855"/>
    <lineage>
        <taxon>Bacteria</taxon>
        <taxon>Bacillati</taxon>
        <taxon>Actinomycetota</taxon>
        <taxon>Actinomycetes</taxon>
        <taxon>Streptosporangiales</taxon>
        <taxon>Streptosporangiaceae</taxon>
        <taxon>Nonomuraea</taxon>
    </lineage>
</organism>
<name>A0A931AK46_9ACTN</name>
<evidence type="ECO:0000313" key="4">
    <source>
        <dbReference type="EMBL" id="MBF8190517.1"/>
    </source>
</evidence>
<feature type="active site" evidence="1">
    <location>
        <position position="68"/>
    </location>
</feature>